<organism evidence="2 3">
    <name type="scientific">Salipaludibacillus neizhouensis</name>
    <dbReference type="NCBI Taxonomy" id="885475"/>
    <lineage>
        <taxon>Bacteria</taxon>
        <taxon>Bacillati</taxon>
        <taxon>Bacillota</taxon>
        <taxon>Bacilli</taxon>
        <taxon>Bacillales</taxon>
        <taxon>Bacillaceae</taxon>
    </lineage>
</organism>
<dbReference type="EMBL" id="PDOE01000004">
    <property type="protein sequence ID" value="RKL67192.1"/>
    <property type="molecule type" value="Genomic_DNA"/>
</dbReference>
<accession>A0A3A9K9I6</accession>
<protein>
    <submittedName>
        <fullName evidence="2">Uncharacterized protein</fullName>
    </submittedName>
</protein>
<dbReference type="AlphaFoldDB" id="A0A3A9K9I6"/>
<evidence type="ECO:0000313" key="2">
    <source>
        <dbReference type="EMBL" id="RKL67192.1"/>
    </source>
</evidence>
<reference evidence="2 3" key="1">
    <citation type="submission" date="2017-10" db="EMBL/GenBank/DDBJ databases">
        <title>Bacillus sp. nov., a halophilic bacterium isolated from a Keqin Lake.</title>
        <authorList>
            <person name="Wang H."/>
        </authorList>
    </citation>
    <scope>NUCLEOTIDE SEQUENCE [LARGE SCALE GENOMIC DNA]</scope>
    <source>
        <strain evidence="2 3">KCTC 13187</strain>
    </source>
</reference>
<proteinExistence type="predicted"/>
<name>A0A3A9K9I6_9BACI</name>
<keyword evidence="3" id="KW-1185">Reference proteome</keyword>
<evidence type="ECO:0000313" key="3">
    <source>
        <dbReference type="Proteomes" id="UP000281498"/>
    </source>
</evidence>
<evidence type="ECO:0000256" key="1">
    <source>
        <dbReference type="SAM" id="MobiDB-lite"/>
    </source>
</evidence>
<comment type="caution">
    <text evidence="2">The sequence shown here is derived from an EMBL/GenBank/DDBJ whole genome shotgun (WGS) entry which is preliminary data.</text>
</comment>
<feature type="compositionally biased region" description="Basic residues" evidence="1">
    <location>
        <begin position="1"/>
        <end position="10"/>
    </location>
</feature>
<feature type="region of interest" description="Disordered" evidence="1">
    <location>
        <begin position="1"/>
        <end position="20"/>
    </location>
</feature>
<dbReference type="Proteomes" id="UP000281498">
    <property type="component" value="Unassembled WGS sequence"/>
</dbReference>
<sequence length="91" mass="11218">MRQQRSRYKPLQKLSSKDTPPREEIEWILQENSLEYDLEMTREKLWDIWVNYFNARYQLISSLSCNNEDRQQVFKKIDKNYCTNYKNCSNI</sequence>
<gene>
    <name evidence="2" type="ORF">CR203_11830</name>
</gene>